<keyword evidence="3" id="KW-1185">Reference proteome</keyword>
<accession>A0A5N6NCE1</accession>
<evidence type="ECO:0000256" key="1">
    <source>
        <dbReference type="SAM" id="MobiDB-lite"/>
    </source>
</evidence>
<dbReference type="EMBL" id="SZYD01000012">
    <property type="protein sequence ID" value="KAD4585512.1"/>
    <property type="molecule type" value="Genomic_DNA"/>
</dbReference>
<reference evidence="2 3" key="1">
    <citation type="submission" date="2019-05" db="EMBL/GenBank/DDBJ databases">
        <title>Mikania micrantha, genome provides insights into the molecular mechanism of rapid growth.</title>
        <authorList>
            <person name="Liu B."/>
        </authorList>
    </citation>
    <scope>NUCLEOTIDE SEQUENCE [LARGE SCALE GENOMIC DNA]</scope>
    <source>
        <strain evidence="2">NLD-2019</strain>
        <tissue evidence="2">Leaf</tissue>
    </source>
</reference>
<dbReference type="Proteomes" id="UP000326396">
    <property type="component" value="Linkage Group LG2"/>
</dbReference>
<protein>
    <submittedName>
        <fullName evidence="2">Uncharacterized protein</fullName>
    </submittedName>
</protein>
<sequence length="80" mass="8487">MMVVVYGGAGDEQQQQQPTRDEAGGAGAGRGKAGRLSAVAGSPSALNPSRFFFLNVDAGCVKWSRGRDIEGPKERFEMDL</sequence>
<comment type="caution">
    <text evidence="2">The sequence shown here is derived from an EMBL/GenBank/DDBJ whole genome shotgun (WGS) entry which is preliminary data.</text>
</comment>
<organism evidence="2 3">
    <name type="scientific">Mikania micrantha</name>
    <name type="common">bitter vine</name>
    <dbReference type="NCBI Taxonomy" id="192012"/>
    <lineage>
        <taxon>Eukaryota</taxon>
        <taxon>Viridiplantae</taxon>
        <taxon>Streptophyta</taxon>
        <taxon>Embryophyta</taxon>
        <taxon>Tracheophyta</taxon>
        <taxon>Spermatophyta</taxon>
        <taxon>Magnoliopsida</taxon>
        <taxon>eudicotyledons</taxon>
        <taxon>Gunneridae</taxon>
        <taxon>Pentapetalae</taxon>
        <taxon>asterids</taxon>
        <taxon>campanulids</taxon>
        <taxon>Asterales</taxon>
        <taxon>Asteraceae</taxon>
        <taxon>Asteroideae</taxon>
        <taxon>Heliantheae alliance</taxon>
        <taxon>Eupatorieae</taxon>
        <taxon>Mikania</taxon>
    </lineage>
</organism>
<gene>
    <name evidence="2" type="ORF">E3N88_23113</name>
</gene>
<dbReference type="AlphaFoldDB" id="A0A5N6NCE1"/>
<proteinExistence type="predicted"/>
<name>A0A5N6NCE1_9ASTR</name>
<evidence type="ECO:0000313" key="2">
    <source>
        <dbReference type="EMBL" id="KAD4585512.1"/>
    </source>
</evidence>
<feature type="region of interest" description="Disordered" evidence="1">
    <location>
        <begin position="1"/>
        <end position="40"/>
    </location>
</feature>
<evidence type="ECO:0000313" key="3">
    <source>
        <dbReference type="Proteomes" id="UP000326396"/>
    </source>
</evidence>